<evidence type="ECO:0000313" key="1">
    <source>
        <dbReference type="EMBL" id="MEW9856687.1"/>
    </source>
</evidence>
<protein>
    <submittedName>
        <fullName evidence="1">Uncharacterized protein</fullName>
    </submittedName>
</protein>
<keyword evidence="2" id="KW-1185">Reference proteome</keyword>
<dbReference type="RefSeq" id="WP_367775159.1">
    <property type="nucleotide sequence ID" value="NZ_JBFNXR010000052.1"/>
</dbReference>
<dbReference type="Proteomes" id="UP001556118">
    <property type="component" value="Unassembled WGS sequence"/>
</dbReference>
<accession>A0ABV3RFE7</accession>
<name>A0ABV3RFE7_9SPHN</name>
<dbReference type="EMBL" id="JBFNXR010000052">
    <property type="protein sequence ID" value="MEW9856687.1"/>
    <property type="molecule type" value="Genomic_DNA"/>
</dbReference>
<proteinExistence type="predicted"/>
<organism evidence="1 2">
    <name type="scientific">Novosphingobium rhizovicinum</name>
    <dbReference type="NCBI Taxonomy" id="3228928"/>
    <lineage>
        <taxon>Bacteria</taxon>
        <taxon>Pseudomonadati</taxon>
        <taxon>Pseudomonadota</taxon>
        <taxon>Alphaproteobacteria</taxon>
        <taxon>Sphingomonadales</taxon>
        <taxon>Sphingomonadaceae</taxon>
        <taxon>Novosphingobium</taxon>
    </lineage>
</organism>
<evidence type="ECO:0000313" key="2">
    <source>
        <dbReference type="Proteomes" id="UP001556118"/>
    </source>
</evidence>
<reference evidence="1 2" key="1">
    <citation type="submission" date="2024-06" db="EMBL/GenBank/DDBJ databases">
        <title>Novosphingobium rhizovicinus M1R2S20.</title>
        <authorList>
            <person name="Sun J.-Q."/>
        </authorList>
    </citation>
    <scope>NUCLEOTIDE SEQUENCE [LARGE SCALE GENOMIC DNA]</scope>
    <source>
        <strain evidence="1 2">M1R2S20</strain>
    </source>
</reference>
<comment type="caution">
    <text evidence="1">The sequence shown here is derived from an EMBL/GenBank/DDBJ whole genome shotgun (WGS) entry which is preliminary data.</text>
</comment>
<gene>
    <name evidence="1" type="ORF">ABUH87_16240</name>
</gene>
<sequence>MAVRIKPGADRRLQLTGDVETVLDVSKRAMSDGFSLAFSDGTLVHGHYPESAAACRFTLSIESAALVRITRKGMHDVLDLDWHFDWITLACGAETLQPQAAADDENVLQLTLDIVVE</sequence>